<dbReference type="EC" id="7.1.1.-" evidence="5"/>
<keyword evidence="5" id="KW-0830">Ubiquinone</keyword>
<comment type="caution">
    <text evidence="8">The sequence shown here is derived from an EMBL/GenBank/DDBJ whole genome shotgun (WGS) entry which is preliminary data.</text>
</comment>
<dbReference type="PROSITE" id="PS00668">
    <property type="entry name" value="COMPLEX1_ND1_2"/>
    <property type="match status" value="1"/>
</dbReference>
<feature type="transmembrane region" description="Helical" evidence="5">
    <location>
        <begin position="264"/>
        <end position="282"/>
    </location>
</feature>
<dbReference type="NCBIfam" id="NF004741">
    <property type="entry name" value="PRK06076.1-2"/>
    <property type="match status" value="1"/>
</dbReference>
<feature type="transmembrane region" description="Helical" evidence="5">
    <location>
        <begin position="302"/>
        <end position="322"/>
    </location>
</feature>
<dbReference type="NCBIfam" id="NF004743">
    <property type="entry name" value="PRK06076.1-4"/>
    <property type="match status" value="1"/>
</dbReference>
<evidence type="ECO:0000256" key="1">
    <source>
        <dbReference type="ARBA" id="ARBA00004141"/>
    </source>
</evidence>
<keyword evidence="5" id="KW-1003">Cell membrane</keyword>
<comment type="subunit">
    <text evidence="5">NDH-1 is composed of 14 different subunits. Subunits NuoA, H, J, K, L, M, N constitute the membrane sector of the complex.</text>
</comment>
<feature type="transmembrane region" description="Helical" evidence="5">
    <location>
        <begin position="134"/>
        <end position="157"/>
    </location>
</feature>
<evidence type="ECO:0000313" key="8">
    <source>
        <dbReference type="EMBL" id="GAA3374120.1"/>
    </source>
</evidence>
<comment type="similarity">
    <text evidence="5 6">Belongs to the complex I subunit 1 family.</text>
</comment>
<dbReference type="Proteomes" id="UP001499990">
    <property type="component" value="Unassembled WGS sequence"/>
</dbReference>
<keyword evidence="4 5" id="KW-0472">Membrane</keyword>
<dbReference type="PROSITE" id="PS00667">
    <property type="entry name" value="COMPLEX1_ND1_1"/>
    <property type="match status" value="1"/>
</dbReference>
<evidence type="ECO:0000313" key="9">
    <source>
        <dbReference type="Proteomes" id="UP001499990"/>
    </source>
</evidence>
<feature type="transmembrane region" description="Helical" evidence="5">
    <location>
        <begin position="20"/>
        <end position="45"/>
    </location>
</feature>
<dbReference type="EMBL" id="BAAAYL010000001">
    <property type="protein sequence ID" value="GAA3374120.1"/>
    <property type="molecule type" value="Genomic_DNA"/>
</dbReference>
<evidence type="ECO:0000256" key="7">
    <source>
        <dbReference type="SAM" id="MobiDB-lite"/>
    </source>
</evidence>
<feature type="transmembrane region" description="Helical" evidence="5">
    <location>
        <begin position="178"/>
        <end position="202"/>
    </location>
</feature>
<comment type="function">
    <text evidence="5">NDH-1 shuttles electrons from NADH, via FMN and iron-sulfur (Fe-S) centers, to quinones in the respiratory chain. The immediate electron acceptor for the enzyme in this species is believed to be ubiquinone. Couples the redox reaction to proton translocation (for every two electrons transferred, four hydrogen ions are translocated across the cytoplasmic membrane), and thus conserves the redox energy in a proton gradient. This subunit may bind ubiquinone.</text>
</comment>
<comment type="subcellular location">
    <subcellularLocation>
        <location evidence="5 6">Cell membrane</location>
        <topology evidence="5 6">Multi-pass membrane protein</topology>
    </subcellularLocation>
    <subcellularLocation>
        <location evidence="1">Membrane</location>
        <topology evidence="1">Multi-pass membrane protein</topology>
    </subcellularLocation>
</comment>
<protein>
    <recommendedName>
        <fullName evidence="5">NADH-quinone oxidoreductase subunit H</fullName>
        <ecNumber evidence="5">7.1.1.-</ecNumber>
    </recommendedName>
    <alternativeName>
        <fullName evidence="5">NADH dehydrogenase I subunit H</fullName>
    </alternativeName>
    <alternativeName>
        <fullName evidence="5">NDH-1 subunit H</fullName>
    </alternativeName>
</protein>
<dbReference type="InterPro" id="IPR018086">
    <property type="entry name" value="NADH_UbQ_OxRdtase_su1_CS"/>
</dbReference>
<evidence type="ECO:0000256" key="6">
    <source>
        <dbReference type="RuleBase" id="RU000471"/>
    </source>
</evidence>
<feature type="compositionally biased region" description="Pro residues" evidence="7">
    <location>
        <begin position="414"/>
        <end position="424"/>
    </location>
</feature>
<keyword evidence="2 5" id="KW-0812">Transmembrane</keyword>
<feature type="transmembrane region" description="Helical" evidence="5">
    <location>
        <begin position="334"/>
        <end position="354"/>
    </location>
</feature>
<reference evidence="9" key="1">
    <citation type="journal article" date="2019" name="Int. J. Syst. Evol. Microbiol.">
        <title>The Global Catalogue of Microorganisms (GCM) 10K type strain sequencing project: providing services to taxonomists for standard genome sequencing and annotation.</title>
        <authorList>
            <consortium name="The Broad Institute Genomics Platform"/>
            <consortium name="The Broad Institute Genome Sequencing Center for Infectious Disease"/>
            <person name="Wu L."/>
            <person name="Ma J."/>
        </authorList>
    </citation>
    <scope>NUCLEOTIDE SEQUENCE [LARGE SCALE GENOMIC DNA]</scope>
    <source>
        <strain evidence="9">JCM 9651</strain>
    </source>
</reference>
<accession>A0ABP6SET0</accession>
<sequence length="465" mass="50794">MITPQSVLAAEDLSMFGSDPWWLVVIKAVFCFAFLMVTVLVSIVMERKVVAWMQLRIGPNRHGPWGMLQSLADGVKLMLKEDVVVKRADKVVYILAPIVAAIPAFMAIAVIPFGPAGNEISIFGQRTTMQLTDLPIAVLYILAVASVGIYGIVLAGWSSGSTYPLLGGLRSCAQMISYEIAMGAAFASVFLYSGSMSTSAIVEAQQDRWFIVLLPVSFLIYVVTMVGETNRAPFDMPESEGDLVGGFNTEYSSIKFAMFMLAEYVNMVTVSALSVTLFLGGWRAPAPISTYWEGANHGWWPLLWFVVKVNLLLFVFVWLRGTLPRVRYDQLMKLGWKVLIPVSVVWLMLVATVRALRNESYDFQQILLYVAGGVLTVLLLSFVIDFYRDKKAKAVSAKEAAPAFDPMAGGFPVPPLPGQTLPPAPRRRPRWGSSRASGAEPGGERELIVSGGADTVSDGKEADGV</sequence>
<dbReference type="PANTHER" id="PTHR11432:SF3">
    <property type="entry name" value="NADH-UBIQUINONE OXIDOREDUCTASE CHAIN 1"/>
    <property type="match status" value="1"/>
</dbReference>
<proteinExistence type="inferred from homology"/>
<organism evidence="8 9">
    <name type="scientific">Streptomyces sannanensis</name>
    <dbReference type="NCBI Taxonomy" id="285536"/>
    <lineage>
        <taxon>Bacteria</taxon>
        <taxon>Bacillati</taxon>
        <taxon>Actinomycetota</taxon>
        <taxon>Actinomycetes</taxon>
        <taxon>Kitasatosporales</taxon>
        <taxon>Streptomycetaceae</taxon>
        <taxon>Streptomyces</taxon>
    </lineage>
</organism>
<feature type="transmembrane region" description="Helical" evidence="5">
    <location>
        <begin position="366"/>
        <end position="387"/>
    </location>
</feature>
<evidence type="ECO:0000256" key="3">
    <source>
        <dbReference type="ARBA" id="ARBA00022989"/>
    </source>
</evidence>
<feature type="transmembrane region" description="Helical" evidence="5">
    <location>
        <begin position="208"/>
        <end position="227"/>
    </location>
</feature>
<dbReference type="Pfam" id="PF00146">
    <property type="entry name" value="NADHdh"/>
    <property type="match status" value="1"/>
</dbReference>
<feature type="region of interest" description="Disordered" evidence="7">
    <location>
        <begin position="414"/>
        <end position="465"/>
    </location>
</feature>
<name>A0ABP6SET0_9ACTN</name>
<dbReference type="HAMAP" id="MF_01350">
    <property type="entry name" value="NDH1_NuoH"/>
    <property type="match status" value="1"/>
</dbReference>
<evidence type="ECO:0000256" key="4">
    <source>
        <dbReference type="ARBA" id="ARBA00023136"/>
    </source>
</evidence>
<comment type="catalytic activity">
    <reaction evidence="5">
        <text>a quinone + NADH + 5 H(+)(in) = a quinol + NAD(+) + 4 H(+)(out)</text>
        <dbReference type="Rhea" id="RHEA:57888"/>
        <dbReference type="ChEBI" id="CHEBI:15378"/>
        <dbReference type="ChEBI" id="CHEBI:24646"/>
        <dbReference type="ChEBI" id="CHEBI:57540"/>
        <dbReference type="ChEBI" id="CHEBI:57945"/>
        <dbReference type="ChEBI" id="CHEBI:132124"/>
    </reaction>
</comment>
<dbReference type="InterPro" id="IPR001694">
    <property type="entry name" value="NADH_UbQ_OxRdtase_su1/FPO"/>
</dbReference>
<dbReference type="PANTHER" id="PTHR11432">
    <property type="entry name" value="NADH DEHYDROGENASE SUBUNIT 1"/>
    <property type="match status" value="1"/>
</dbReference>
<keyword evidence="3 5" id="KW-1133">Transmembrane helix</keyword>
<feature type="transmembrane region" description="Helical" evidence="5">
    <location>
        <begin position="91"/>
        <end position="114"/>
    </location>
</feature>
<keyword evidence="5 6" id="KW-0520">NAD</keyword>
<keyword evidence="5" id="KW-1278">Translocase</keyword>
<keyword evidence="9" id="KW-1185">Reference proteome</keyword>
<keyword evidence="5" id="KW-0874">Quinone</keyword>
<evidence type="ECO:0000256" key="5">
    <source>
        <dbReference type="HAMAP-Rule" id="MF_01350"/>
    </source>
</evidence>
<evidence type="ECO:0000256" key="2">
    <source>
        <dbReference type="ARBA" id="ARBA00022692"/>
    </source>
</evidence>
<gene>
    <name evidence="5 8" type="primary">nuoH</name>
    <name evidence="8" type="ORF">GCM10020367_36770</name>
</gene>